<dbReference type="Pfam" id="PF00535">
    <property type="entry name" value="Glycos_transf_2"/>
    <property type="match status" value="1"/>
</dbReference>
<evidence type="ECO:0000259" key="1">
    <source>
        <dbReference type="Pfam" id="PF00535"/>
    </source>
</evidence>
<dbReference type="InterPro" id="IPR001173">
    <property type="entry name" value="Glyco_trans_2-like"/>
</dbReference>
<dbReference type="PANTHER" id="PTHR43685:SF14">
    <property type="entry name" value="GLYCOSYLTRANSFERASE 2-LIKE DOMAIN-CONTAINING PROTEIN"/>
    <property type="match status" value="1"/>
</dbReference>
<dbReference type="GO" id="GO:0016740">
    <property type="term" value="F:transferase activity"/>
    <property type="evidence" value="ECO:0007669"/>
    <property type="project" value="UniProtKB-KW"/>
</dbReference>
<accession>A0A086Z1P4</accession>
<dbReference type="AlphaFoldDB" id="A0A086Z1P4"/>
<dbReference type="RefSeq" id="WP_033503561.1">
    <property type="nucleotide sequence ID" value="NZ_CP011786.1"/>
</dbReference>
<reference evidence="2 3" key="1">
    <citation type="submission" date="2014-03" db="EMBL/GenBank/DDBJ databases">
        <title>Genomics of Bifidobacteria.</title>
        <authorList>
            <person name="Ventura M."/>
            <person name="Milani C."/>
            <person name="Lugli G.A."/>
        </authorList>
    </citation>
    <scope>NUCLEOTIDE SEQUENCE [LARGE SCALE GENOMIC DNA]</scope>
    <source>
        <strain evidence="2 3">DSM 22766</strain>
    </source>
</reference>
<dbReference type="InterPro" id="IPR029044">
    <property type="entry name" value="Nucleotide-diphossugar_trans"/>
</dbReference>
<protein>
    <submittedName>
        <fullName evidence="2">Glycosyltransferase, group 2 family protein</fullName>
    </submittedName>
</protein>
<evidence type="ECO:0000313" key="2">
    <source>
        <dbReference type="EMBL" id="KFI40444.1"/>
    </source>
</evidence>
<evidence type="ECO:0000313" key="3">
    <source>
        <dbReference type="Proteomes" id="UP000029015"/>
    </source>
</evidence>
<dbReference type="EMBL" id="JGYK01000001">
    <property type="protein sequence ID" value="KFI40444.1"/>
    <property type="molecule type" value="Genomic_DNA"/>
</dbReference>
<dbReference type="CDD" id="cd00761">
    <property type="entry name" value="Glyco_tranf_GTA_type"/>
    <property type="match status" value="1"/>
</dbReference>
<dbReference type="OrthoDB" id="9802632at2"/>
<dbReference type="KEGG" id="bact:AB656_04335"/>
<feature type="domain" description="Glycosyltransferase 2-like" evidence="1">
    <location>
        <begin position="5"/>
        <end position="125"/>
    </location>
</feature>
<dbReference type="PATRIC" id="fig|1437605.7.peg.895"/>
<dbReference type="eggNOG" id="COG1215">
    <property type="taxonomic scope" value="Bacteria"/>
</dbReference>
<dbReference type="Proteomes" id="UP000029015">
    <property type="component" value="Unassembled WGS sequence"/>
</dbReference>
<sequence length="293" mass="33701">MLTVSVVVPAWNEEERIADCILNATTQSVAPLEVLVVDNKSTDRTAQIVSDFIDAHPDTPVKLLHQDKEQGLIPTRNYGLDRAKGQVLGRVDADCMLRPNWVEVVGNLFDRDPQAMGATGPVAYYDMPAKELGLKGDNKVRKSVYRADDGRYLLFGSNMALRASAWKAIRGEVCRDKADIMHEDVDISLHLIDHDFKTVYCRNMNAGISARRMDTSFPSFRRYMQRFKNTFDAHPQHTREQKPERTLYAIYPVLRAFYPVYQKYLESADINPAERVWIKEQMELFHQREQEMC</sequence>
<organism evidence="2 3">
    <name type="scientific">Bifidobacterium actinocoloniiforme DSM 22766</name>
    <dbReference type="NCBI Taxonomy" id="1437605"/>
    <lineage>
        <taxon>Bacteria</taxon>
        <taxon>Bacillati</taxon>
        <taxon>Actinomycetota</taxon>
        <taxon>Actinomycetes</taxon>
        <taxon>Bifidobacteriales</taxon>
        <taxon>Bifidobacteriaceae</taxon>
        <taxon>Bifidobacterium</taxon>
    </lineage>
</organism>
<proteinExistence type="predicted"/>
<dbReference type="InterPro" id="IPR050834">
    <property type="entry name" value="Glycosyltransf_2"/>
</dbReference>
<dbReference type="Gene3D" id="3.90.550.10">
    <property type="entry name" value="Spore Coat Polysaccharide Biosynthesis Protein SpsA, Chain A"/>
    <property type="match status" value="1"/>
</dbReference>
<comment type="caution">
    <text evidence="2">The sequence shown here is derived from an EMBL/GenBank/DDBJ whole genome shotgun (WGS) entry which is preliminary data.</text>
</comment>
<dbReference type="PANTHER" id="PTHR43685">
    <property type="entry name" value="GLYCOSYLTRANSFERASE"/>
    <property type="match status" value="1"/>
</dbReference>
<dbReference type="STRING" id="1437605.AB656_04335"/>
<gene>
    <name evidence="2" type="ORF">BACT_1148</name>
</gene>
<keyword evidence="3" id="KW-1185">Reference proteome</keyword>
<keyword evidence="2" id="KW-0808">Transferase</keyword>
<dbReference type="SUPFAM" id="SSF53448">
    <property type="entry name" value="Nucleotide-diphospho-sugar transferases"/>
    <property type="match status" value="1"/>
</dbReference>
<name>A0A086Z1P4_9BIFI</name>